<comment type="caution">
    <text evidence="1">The sequence shown here is derived from an EMBL/GenBank/DDBJ whole genome shotgun (WGS) entry which is preliminary data.</text>
</comment>
<dbReference type="AlphaFoldDB" id="X0XED2"/>
<gene>
    <name evidence="1" type="ORF">S01H1_58908</name>
</gene>
<protein>
    <submittedName>
        <fullName evidence="1">Uncharacterized protein</fullName>
    </submittedName>
</protein>
<dbReference type="EMBL" id="BARS01038500">
    <property type="protein sequence ID" value="GAG23331.1"/>
    <property type="molecule type" value="Genomic_DNA"/>
</dbReference>
<feature type="non-terminal residue" evidence="1">
    <location>
        <position position="166"/>
    </location>
</feature>
<reference evidence="1" key="1">
    <citation type="journal article" date="2014" name="Front. Microbiol.">
        <title>High frequency of phylogenetically diverse reductive dehalogenase-homologous genes in deep subseafloor sedimentary metagenomes.</title>
        <authorList>
            <person name="Kawai M."/>
            <person name="Futagami T."/>
            <person name="Toyoda A."/>
            <person name="Takaki Y."/>
            <person name="Nishi S."/>
            <person name="Hori S."/>
            <person name="Arai W."/>
            <person name="Tsubouchi T."/>
            <person name="Morono Y."/>
            <person name="Uchiyama I."/>
            <person name="Ito T."/>
            <person name="Fujiyama A."/>
            <person name="Inagaki F."/>
            <person name="Takami H."/>
        </authorList>
    </citation>
    <scope>NUCLEOTIDE SEQUENCE</scope>
    <source>
        <strain evidence="1">Expedition CK06-06</strain>
    </source>
</reference>
<evidence type="ECO:0000313" key="1">
    <source>
        <dbReference type="EMBL" id="GAG23331.1"/>
    </source>
</evidence>
<accession>X0XED2</accession>
<organism evidence="1">
    <name type="scientific">marine sediment metagenome</name>
    <dbReference type="NCBI Taxonomy" id="412755"/>
    <lineage>
        <taxon>unclassified sequences</taxon>
        <taxon>metagenomes</taxon>
        <taxon>ecological metagenomes</taxon>
    </lineage>
</organism>
<name>X0XED2_9ZZZZ</name>
<sequence>MKISQNPPASNNHKISRERYLNIVRASLTVGQTSFARDMVLNWLANYPGDLYAGLLYAEVLMGENRFRQSLQVSRGLLKVDPEFLMAARLLQRTHDLIINGQEYSKNGGFDHEPGLDISRIKAERANLSTWVYSISEEASKESDQLPWGNPLRSARQALNQGDLNR</sequence>
<proteinExistence type="predicted"/>